<feature type="region of interest" description="Disordered" evidence="2">
    <location>
        <begin position="1180"/>
        <end position="1200"/>
    </location>
</feature>
<dbReference type="NCBIfam" id="TIGR03696">
    <property type="entry name" value="Rhs_assc_core"/>
    <property type="match status" value="1"/>
</dbReference>
<dbReference type="InterPro" id="IPR050708">
    <property type="entry name" value="T6SS_VgrG/RHS"/>
</dbReference>
<feature type="compositionally biased region" description="Polar residues" evidence="2">
    <location>
        <begin position="404"/>
        <end position="415"/>
    </location>
</feature>
<dbReference type="PANTHER" id="PTHR32305">
    <property type="match status" value="1"/>
</dbReference>
<proteinExistence type="predicted"/>
<dbReference type="InterPro" id="IPR056823">
    <property type="entry name" value="TEN-like_YD-shell"/>
</dbReference>
<feature type="region of interest" description="Disordered" evidence="2">
    <location>
        <begin position="205"/>
        <end position="263"/>
    </location>
</feature>
<dbReference type="SUPFAM" id="SSF63829">
    <property type="entry name" value="Calcium-dependent phosphotriesterase"/>
    <property type="match status" value="1"/>
</dbReference>
<dbReference type="InterPro" id="IPR006530">
    <property type="entry name" value="YD"/>
</dbReference>
<feature type="domain" description="Teneurin-like YD-shell" evidence="4">
    <location>
        <begin position="1154"/>
        <end position="1415"/>
    </location>
</feature>
<dbReference type="Pfam" id="PF25547">
    <property type="entry name" value="WXG100_2"/>
    <property type="match status" value="1"/>
</dbReference>
<keyword evidence="1" id="KW-0677">Repeat</keyword>
<dbReference type="InterPro" id="IPR031325">
    <property type="entry name" value="RHS_repeat"/>
</dbReference>
<gene>
    <name evidence="6" type="ORF">RM550_20825</name>
</gene>
<feature type="region of interest" description="Disordered" evidence="2">
    <location>
        <begin position="276"/>
        <end position="302"/>
    </location>
</feature>
<dbReference type="EMBL" id="JAVRFE010000027">
    <property type="protein sequence ID" value="MDT0458150.1"/>
    <property type="molecule type" value="Genomic_DNA"/>
</dbReference>
<dbReference type="Pfam" id="PF20148">
    <property type="entry name" value="DUF6531"/>
    <property type="match status" value="1"/>
</dbReference>
<dbReference type="Gene3D" id="2.180.10.10">
    <property type="entry name" value="RHS repeat-associated core"/>
    <property type="match status" value="3"/>
</dbReference>
<dbReference type="InterPro" id="IPR022385">
    <property type="entry name" value="Rhs_assc_core"/>
</dbReference>
<dbReference type="Gene3D" id="3.90.175.10">
    <property type="entry name" value="Diphtheria Toxin, domain 1"/>
    <property type="match status" value="1"/>
</dbReference>
<name>A0ABU2TB37_9ACTN</name>
<feature type="compositionally biased region" description="Basic residues" evidence="2">
    <location>
        <begin position="289"/>
        <end position="298"/>
    </location>
</feature>
<feature type="domain" description="Teneurin-like YD-shell" evidence="4">
    <location>
        <begin position="940"/>
        <end position="1095"/>
    </location>
</feature>
<evidence type="ECO:0000259" key="4">
    <source>
        <dbReference type="Pfam" id="PF25023"/>
    </source>
</evidence>
<dbReference type="Pfam" id="PF25023">
    <property type="entry name" value="TEN_YD-shell"/>
    <property type="match status" value="3"/>
</dbReference>
<feature type="domain" description="Outer membrane channel protein CpnT-like N-terminal" evidence="5">
    <location>
        <begin position="17"/>
        <end position="147"/>
    </location>
</feature>
<feature type="compositionally biased region" description="Gly residues" evidence="2">
    <location>
        <begin position="236"/>
        <end position="258"/>
    </location>
</feature>
<sequence>MGVVLPEWADELLDLIGVSWPNVDEGDYREMAHAMREFADDIDEGANEAHTAIQRLVGSAGGSLAVEALNAHWGKINGTHLKGLADCGRMAGTAMDGVAVLIEGAKLGALVQLGILAAEVIAAQAAAPFTLGLSEVGALGATQATRVIVKRLFKEVCQQVAEQVISIALTPVEEALGAMVGDLVVQLGANALGVQDGVDLSRTDKAGKEGFGQGVGDAKGSAKSAGDKPMQLLSAGGHGGGGGGLGGPGSGGGHGSGGFSFDKDEHDRVVTHLESAGGTFRNKAGGKIGRARGHHGRTRGKDAIADAANVMLDKVIDGIEDGVKKTAKHLDDNMTRGIKQMAKNHQDNDKGLADHFNGLGKGGRKDPKGLNGSGGSGLGSKQGKGGRSPSKTRDQLDKDHPDNSTRTPDSVNSGGSDPVDMASGKMFLPQTDIVLPGALSLVFSRRVESGYRAGRWFGPSWSSTADQRLEIDEQGIIFVSEDGLLLSYVLPEPGQSVLPARGPRRPLTRTPQGDWALYDPETGHTRYFADHAPGVALLDEISDRNGNRITFDYDEAGAPTDIHHSAGYHLRLTTAADRITSLTLAVANAEGSDCELVRYGYTNGDLTEVTDSSGLPLRFAYDDSGRVISWTDSNDRRYDYHYDERDRCIAEGGESGHIALRFAYGETDPETGLATTTATDSDGHITRYLIDDRLQVVAEIDPLGRTTRTERDRCGRPTMVIDPLGRATSFAYDESGRLTAITRPDGSRSSTAYNDRGAPVTITAPDGATWHQEYDAQGNRTAVTDPSGAVTRFTYDRRGHIATVTDALGGTTELQCNEAGLPLAVTDPLSNTTSYRRDAFGRVTSITGPLGETAQFTWSTEGNLVGRTHADGSRETWAYDGEGNCVRHEDATGGITTFEYGHFDQLSARTGPDGVRYEFTHDAHLRLTRVTNPQGLTWDYTYDPVGRLISESDFDGRTMTYAYDPAGQLSSRTNALGQTIRFTYDVLGNVTEKNAAGKVTTYRYDQVGRICQAVGPDATLVYTHDVLGRTISEAVNGRTLSFAYDPLGRRTRRTTPSGSVSTWSYDAAGRRVQHATSGHVFHFTHDASNRETSRALTNGPVLSQSWDSGGRLMAQSLSGRDSSTIQRRQYTYRPDGHLTGIDDHLGGTRTFALDSVGRVTAVSAHGWQETYAYDEAGNQVHADWPDRHPSSEARGERSYSGTRINRAGKVRYEHDAQGRISLRRKTRLSKKPDTWTFDWDAEDHLTQATTPAGDVWRYLYDPLGRRIAKQRLADDRQTVLEQVLFTWDGATLAEQTVVGAGAPASITTVWDYNGLQPIAQTEYKSISDAPQEEIDRRFFAIVTDLVGAPTELIDEAGRISWRARATLWGATTWTNSSTAYTPLRFPGQYFDAETGLHYNVHRYYDPEVARYLAPDPLGLSPAPNPVAYVENPHAWSDPLGLAPYRDLYHGTTRSAAEAIMKSGMDPNFSTRPMDFGRGGFYTTENRTQAEEWASRLAGKSGDSPAILHFRVPADELAGLNSKKFDGPSDELSDFYRHHRNGGPMHSYDTVEGPMLRNLGPFLRKGAEAKITGHQIAAFSPEAAAVLNRGLQGIL</sequence>
<feature type="compositionally biased region" description="Basic and acidic residues" evidence="2">
    <location>
        <begin position="344"/>
        <end position="353"/>
    </location>
</feature>
<dbReference type="Proteomes" id="UP001180551">
    <property type="component" value="Unassembled WGS sequence"/>
</dbReference>
<dbReference type="InterPro" id="IPR045351">
    <property type="entry name" value="DUF6531"/>
</dbReference>
<protein>
    <submittedName>
        <fullName evidence="6">RHS repeat-associated core domain-containing protein</fullName>
    </submittedName>
</protein>
<dbReference type="RefSeq" id="WP_311625248.1">
    <property type="nucleotide sequence ID" value="NZ_JAVRFE010000027.1"/>
</dbReference>
<accession>A0ABU2TB37</accession>
<feature type="domain" description="DUF6531" evidence="3">
    <location>
        <begin position="417"/>
        <end position="488"/>
    </location>
</feature>
<evidence type="ECO:0000259" key="5">
    <source>
        <dbReference type="Pfam" id="PF25547"/>
    </source>
</evidence>
<evidence type="ECO:0000313" key="7">
    <source>
        <dbReference type="Proteomes" id="UP001180551"/>
    </source>
</evidence>
<feature type="compositionally biased region" description="Gly residues" evidence="2">
    <location>
        <begin position="371"/>
        <end position="386"/>
    </location>
</feature>
<dbReference type="Pfam" id="PF05593">
    <property type="entry name" value="RHS_repeat"/>
    <property type="match status" value="3"/>
</dbReference>
<evidence type="ECO:0000259" key="3">
    <source>
        <dbReference type="Pfam" id="PF20148"/>
    </source>
</evidence>
<feature type="compositionally biased region" description="Basic and acidic residues" evidence="2">
    <location>
        <begin position="391"/>
        <end position="403"/>
    </location>
</feature>
<evidence type="ECO:0000256" key="2">
    <source>
        <dbReference type="SAM" id="MobiDB-lite"/>
    </source>
</evidence>
<organism evidence="6 7">
    <name type="scientific">Streptomyces mooreae</name>
    <dbReference type="NCBI Taxonomy" id="3075523"/>
    <lineage>
        <taxon>Bacteria</taxon>
        <taxon>Bacillati</taxon>
        <taxon>Actinomycetota</taxon>
        <taxon>Actinomycetes</taxon>
        <taxon>Kitasatosporales</taxon>
        <taxon>Streptomycetaceae</taxon>
        <taxon>Streptomyces</taxon>
    </lineage>
</organism>
<evidence type="ECO:0000313" key="6">
    <source>
        <dbReference type="EMBL" id="MDT0458150.1"/>
    </source>
</evidence>
<dbReference type="InterPro" id="IPR025051">
    <property type="entry name" value="DUF3990"/>
</dbReference>
<comment type="caution">
    <text evidence="6">The sequence shown here is derived from an EMBL/GenBank/DDBJ whole genome shotgun (WGS) entry which is preliminary data.</text>
</comment>
<evidence type="ECO:0000256" key="1">
    <source>
        <dbReference type="ARBA" id="ARBA00022737"/>
    </source>
</evidence>
<dbReference type="NCBIfam" id="TIGR01643">
    <property type="entry name" value="YD_repeat_2x"/>
    <property type="match status" value="11"/>
</dbReference>
<reference evidence="6" key="1">
    <citation type="submission" date="2024-05" db="EMBL/GenBank/DDBJ databases">
        <title>30 novel species of actinomycetes from the DSMZ collection.</title>
        <authorList>
            <person name="Nouioui I."/>
        </authorList>
    </citation>
    <scope>NUCLEOTIDE SEQUENCE</scope>
    <source>
        <strain evidence="6">DSM 41527</strain>
    </source>
</reference>
<keyword evidence="7" id="KW-1185">Reference proteome</keyword>
<dbReference type="SUPFAM" id="SSF56399">
    <property type="entry name" value="ADP-ribosylation"/>
    <property type="match status" value="1"/>
</dbReference>
<dbReference type="InterPro" id="IPR057746">
    <property type="entry name" value="CpnT-like_N"/>
</dbReference>
<feature type="compositionally biased region" description="Basic and acidic residues" evidence="2">
    <location>
        <begin position="1183"/>
        <end position="1197"/>
    </location>
</feature>
<dbReference type="Gene3D" id="3.90.930.1">
    <property type="match status" value="1"/>
</dbReference>
<feature type="region of interest" description="Disordered" evidence="2">
    <location>
        <begin position="344"/>
        <end position="423"/>
    </location>
</feature>
<dbReference type="PANTHER" id="PTHR32305:SF15">
    <property type="entry name" value="PROTEIN RHSA-RELATED"/>
    <property type="match status" value="1"/>
</dbReference>
<feature type="domain" description="Teneurin-like YD-shell" evidence="4">
    <location>
        <begin position="728"/>
        <end position="853"/>
    </location>
</feature>
<dbReference type="Pfam" id="PF13151">
    <property type="entry name" value="DUF3990"/>
    <property type="match status" value="1"/>
</dbReference>